<dbReference type="InterPro" id="IPR058533">
    <property type="entry name" value="Cation_efflux_TM"/>
</dbReference>
<evidence type="ECO:0000259" key="12">
    <source>
        <dbReference type="Pfam" id="PF01545"/>
    </source>
</evidence>
<dbReference type="NCBIfam" id="TIGR01297">
    <property type="entry name" value="CDF"/>
    <property type="match status" value="1"/>
</dbReference>
<protein>
    <recommendedName>
        <fullName evidence="12">Cation efflux protein transmembrane domain-containing protein</fullName>
    </recommendedName>
</protein>
<dbReference type="STRING" id="644223.C4QZF0"/>
<feature type="domain" description="Cation efflux protein transmembrane" evidence="12">
    <location>
        <begin position="144"/>
        <end position="370"/>
    </location>
</feature>
<keyword evidence="8" id="KW-0406">Ion transport</keyword>
<dbReference type="HOGENOM" id="CLU_013430_12_2_1"/>
<evidence type="ECO:0000256" key="9">
    <source>
        <dbReference type="ARBA" id="ARBA00023136"/>
    </source>
</evidence>
<dbReference type="KEGG" id="ppa:PAS_chr2-1_0806"/>
<dbReference type="InterPro" id="IPR027469">
    <property type="entry name" value="Cation_efflux_TMD_sf"/>
</dbReference>
<evidence type="ECO:0000313" key="13">
    <source>
        <dbReference type="EMBL" id="CAY68624.1"/>
    </source>
</evidence>
<dbReference type="AlphaFoldDB" id="C4QZF0"/>
<dbReference type="Gene3D" id="1.20.1510.10">
    <property type="entry name" value="Cation efflux protein transmembrane domain"/>
    <property type="match status" value="1"/>
</dbReference>
<name>C4QZF0_KOMPG</name>
<keyword evidence="3" id="KW-0409">Iron storage</keyword>
<evidence type="ECO:0000256" key="2">
    <source>
        <dbReference type="ARBA" id="ARBA00008873"/>
    </source>
</evidence>
<keyword evidence="7" id="KW-1133">Transmembrane helix</keyword>
<organism evidence="13 14">
    <name type="scientific">Komagataella phaffii (strain GS115 / ATCC 20864)</name>
    <name type="common">Yeast</name>
    <name type="synonym">Pichia pastoris</name>
    <dbReference type="NCBI Taxonomy" id="644223"/>
    <lineage>
        <taxon>Eukaryota</taxon>
        <taxon>Fungi</taxon>
        <taxon>Dikarya</taxon>
        <taxon>Ascomycota</taxon>
        <taxon>Saccharomycotina</taxon>
        <taxon>Pichiomycetes</taxon>
        <taxon>Pichiales</taxon>
        <taxon>Pichiaceae</taxon>
        <taxon>Komagataella</taxon>
    </lineage>
</organism>
<keyword evidence="9" id="KW-0472">Membrane</keyword>
<dbReference type="OrthoDB" id="435980at2759"/>
<dbReference type="GO" id="GO:0016020">
    <property type="term" value="C:membrane"/>
    <property type="evidence" value="ECO:0007669"/>
    <property type="project" value="UniProtKB-SubCell"/>
</dbReference>
<keyword evidence="3" id="KW-0408">Iron</keyword>
<evidence type="ECO:0000256" key="10">
    <source>
        <dbReference type="ARBA" id="ARBA00055037"/>
    </source>
</evidence>
<dbReference type="GeneID" id="8198144"/>
<dbReference type="SUPFAM" id="SSF161111">
    <property type="entry name" value="Cation efflux protein transmembrane domain-like"/>
    <property type="match status" value="1"/>
</dbReference>
<feature type="compositionally biased region" description="Low complexity" evidence="11">
    <location>
        <begin position="46"/>
        <end position="56"/>
    </location>
</feature>
<dbReference type="RefSeq" id="XP_002490904.1">
    <property type="nucleotide sequence ID" value="XM_002490859.1"/>
</dbReference>
<dbReference type="PANTHER" id="PTHR43840:SF15">
    <property type="entry name" value="MITOCHONDRIAL METAL TRANSPORTER 1-RELATED"/>
    <property type="match status" value="1"/>
</dbReference>
<accession>C4QZF0</accession>
<dbReference type="GO" id="GO:0005739">
    <property type="term" value="C:mitochondrion"/>
    <property type="evidence" value="ECO:0007669"/>
    <property type="project" value="UniProtKB-ARBA"/>
</dbReference>
<feature type="region of interest" description="Disordered" evidence="11">
    <location>
        <begin position="97"/>
        <end position="130"/>
    </location>
</feature>
<evidence type="ECO:0000256" key="1">
    <source>
        <dbReference type="ARBA" id="ARBA00004141"/>
    </source>
</evidence>
<sequence length="468" mass="51187">MRPRVIDQTLLRRNLIRSQGISASNINQMYTRWFHHDILLNHNHSHNQTQNQTHTDQLGKEKQPSQGEPDEILPPLKRNKSVFSHVKDFFNPHLPISHLQGPNSGSHSQTHTESSFSSLTHSHSHGHVEADRAMLSKEGKRITWIGLGVNSSMAVGKFLGGIYFHSQALLADAVHAVGDLISDVLTLLTVSFSNQVPNKLYPYGFGKVETLGSMLVSSILLYAGVSIGWSSLIEIIGPALPHSIVDTLSSLTHSHSHSHAVSAAVTDEQGTQVTEVADINAAWLALGSVFVKEWLFKATKRVGEKLDSQVLIANAWHHRVDSLTSIVALVTISGGYFLNIYWLDPVGGLLVSMLVIKVGLAGTFQAFKELIDKAVSPTDPRYVNIENSINVSLMKHQPELLIKKLDVLPSGTNVVANVSLGVGPSHSSYENVLTLGQVASLSEKLEADLNTQHANLKKVLVTFENAKK</sequence>
<feature type="compositionally biased region" description="Low complexity" evidence="11">
    <location>
        <begin position="111"/>
        <end position="121"/>
    </location>
</feature>
<dbReference type="OMA" id="YFLNIYW"/>
<gene>
    <name evidence="13" type="ordered locus">PAS_chr2-1_0806</name>
</gene>
<evidence type="ECO:0000313" key="14">
    <source>
        <dbReference type="Proteomes" id="UP000000314"/>
    </source>
</evidence>
<dbReference type="EMBL" id="FN392320">
    <property type="protein sequence ID" value="CAY68624.1"/>
    <property type="molecule type" value="Genomic_DNA"/>
</dbReference>
<evidence type="ECO:0000256" key="8">
    <source>
        <dbReference type="ARBA" id="ARBA00023065"/>
    </source>
</evidence>
<evidence type="ECO:0000256" key="6">
    <source>
        <dbReference type="ARBA" id="ARBA00022692"/>
    </source>
</evidence>
<feature type="region of interest" description="Disordered" evidence="11">
    <location>
        <begin position="46"/>
        <end position="75"/>
    </location>
</feature>
<keyword evidence="6" id="KW-0812">Transmembrane</keyword>
<dbReference type="Pfam" id="PF01545">
    <property type="entry name" value="Cation_efflux"/>
    <property type="match status" value="1"/>
</dbReference>
<feature type="compositionally biased region" description="Polar residues" evidence="11">
    <location>
        <begin position="100"/>
        <end position="109"/>
    </location>
</feature>
<dbReference type="InterPro" id="IPR002524">
    <property type="entry name" value="Cation_efflux"/>
</dbReference>
<dbReference type="GO" id="GO:0006826">
    <property type="term" value="P:iron ion transport"/>
    <property type="evidence" value="ECO:0007669"/>
    <property type="project" value="UniProtKB-KW"/>
</dbReference>
<dbReference type="Proteomes" id="UP000000314">
    <property type="component" value="Chromosome 2"/>
</dbReference>
<dbReference type="PANTHER" id="PTHR43840">
    <property type="entry name" value="MITOCHONDRIAL METAL TRANSPORTER 1-RELATED"/>
    <property type="match status" value="1"/>
</dbReference>
<comment type="subcellular location">
    <subcellularLocation>
        <location evidence="1">Membrane</location>
        <topology evidence="1">Multi-pass membrane protein</topology>
    </subcellularLocation>
</comment>
<dbReference type="GO" id="GO:0008324">
    <property type="term" value="F:monoatomic cation transmembrane transporter activity"/>
    <property type="evidence" value="ECO:0007669"/>
    <property type="project" value="InterPro"/>
</dbReference>
<evidence type="ECO:0000256" key="11">
    <source>
        <dbReference type="SAM" id="MobiDB-lite"/>
    </source>
</evidence>
<dbReference type="InterPro" id="IPR050291">
    <property type="entry name" value="CDF_Transporter"/>
</dbReference>
<dbReference type="GO" id="GO:0006879">
    <property type="term" value="P:intracellular iron ion homeostasis"/>
    <property type="evidence" value="ECO:0007669"/>
    <property type="project" value="UniProtKB-KW"/>
</dbReference>
<proteinExistence type="inferred from homology"/>
<evidence type="ECO:0000256" key="3">
    <source>
        <dbReference type="ARBA" id="ARBA00022434"/>
    </source>
</evidence>
<keyword evidence="4" id="KW-0813">Transport</keyword>
<comment type="function">
    <text evidence="10">Mitochondrial metal transporter involved in mitochondrial iron accumulation.</text>
</comment>
<reference evidence="13 14" key="1">
    <citation type="journal article" date="2009" name="Nat. Biotechnol.">
        <title>Genome sequence of the recombinant protein production host Pichia pastoris.</title>
        <authorList>
            <person name="De Schutter K."/>
            <person name="Lin Y.C."/>
            <person name="Tiels P."/>
            <person name="Van Hecke A."/>
            <person name="Glinka S."/>
            <person name="Weber-Lehmann J."/>
            <person name="Rouze P."/>
            <person name="Van de Peer Y."/>
            <person name="Callewaert N."/>
        </authorList>
    </citation>
    <scope>NUCLEOTIDE SEQUENCE [LARGE SCALE GENOMIC DNA]</scope>
    <source>
        <strain evidence="14">GS115 / ATCC 20864</strain>
    </source>
</reference>
<evidence type="ECO:0000256" key="4">
    <source>
        <dbReference type="ARBA" id="ARBA00022448"/>
    </source>
</evidence>
<dbReference type="InParanoid" id="C4QZF0"/>
<dbReference type="eggNOG" id="KOG1485">
    <property type="taxonomic scope" value="Eukaryota"/>
</dbReference>
<dbReference type="FunFam" id="1.20.1510.10:FF:000013">
    <property type="entry name" value="Cation efflux family protein"/>
    <property type="match status" value="1"/>
</dbReference>
<evidence type="ECO:0000256" key="5">
    <source>
        <dbReference type="ARBA" id="ARBA00022496"/>
    </source>
</evidence>
<evidence type="ECO:0000256" key="7">
    <source>
        <dbReference type="ARBA" id="ARBA00022989"/>
    </source>
</evidence>
<comment type="similarity">
    <text evidence="2">Belongs to the cation diffusion facilitator (CDF) transporter (TC 2.A.4) family. SLC30A subfamily.</text>
</comment>
<dbReference type="FunCoup" id="C4QZF0">
    <property type="interactions" value="93"/>
</dbReference>
<keyword evidence="14" id="KW-1185">Reference proteome</keyword>
<keyword evidence="5" id="KW-0410">Iron transport</keyword>